<accession>A0A699I144</accession>
<proteinExistence type="predicted"/>
<reference evidence="1" key="1">
    <citation type="journal article" date="2019" name="Sci. Rep.">
        <title>Draft genome of Tanacetum cinerariifolium, the natural source of mosquito coil.</title>
        <authorList>
            <person name="Yamashiro T."/>
            <person name="Shiraishi A."/>
            <person name="Satake H."/>
            <person name="Nakayama K."/>
        </authorList>
    </citation>
    <scope>NUCLEOTIDE SEQUENCE</scope>
</reference>
<comment type="caution">
    <text evidence="1">The sequence shown here is derived from an EMBL/GenBank/DDBJ whole genome shotgun (WGS) entry which is preliminary data.</text>
</comment>
<protein>
    <submittedName>
        <fullName evidence="1">Uncharacterized protein</fullName>
    </submittedName>
</protein>
<organism evidence="1">
    <name type="scientific">Tanacetum cinerariifolium</name>
    <name type="common">Dalmatian daisy</name>
    <name type="synonym">Chrysanthemum cinerariifolium</name>
    <dbReference type="NCBI Taxonomy" id="118510"/>
    <lineage>
        <taxon>Eukaryota</taxon>
        <taxon>Viridiplantae</taxon>
        <taxon>Streptophyta</taxon>
        <taxon>Embryophyta</taxon>
        <taxon>Tracheophyta</taxon>
        <taxon>Spermatophyta</taxon>
        <taxon>Magnoliopsida</taxon>
        <taxon>eudicotyledons</taxon>
        <taxon>Gunneridae</taxon>
        <taxon>Pentapetalae</taxon>
        <taxon>asterids</taxon>
        <taxon>campanulids</taxon>
        <taxon>Asterales</taxon>
        <taxon>Asteraceae</taxon>
        <taxon>Asteroideae</taxon>
        <taxon>Anthemideae</taxon>
        <taxon>Anthemidinae</taxon>
        <taxon>Tanacetum</taxon>
    </lineage>
</organism>
<sequence>TIPISDQAPSSIPAHNVETATTIETIVSLHYPNVDDENPVRIIPGPGEEFVMPTQEYIRKVVEDVGEDEDFTRGPWVSAVEFVNVNGGS</sequence>
<feature type="non-terminal residue" evidence="1">
    <location>
        <position position="1"/>
    </location>
</feature>
<dbReference type="EMBL" id="BKCJ010233389">
    <property type="protein sequence ID" value="GEZ02744.1"/>
    <property type="molecule type" value="Genomic_DNA"/>
</dbReference>
<evidence type="ECO:0000313" key="1">
    <source>
        <dbReference type="EMBL" id="GEZ02744.1"/>
    </source>
</evidence>
<gene>
    <name evidence="1" type="ORF">Tci_474717</name>
</gene>
<dbReference type="AlphaFoldDB" id="A0A699I144"/>
<name>A0A699I144_TANCI</name>